<organism evidence="1">
    <name type="scientific">uncultured Chitinophaga sp</name>
    <dbReference type="NCBI Taxonomy" id="339340"/>
    <lineage>
        <taxon>Bacteria</taxon>
        <taxon>Pseudomonadati</taxon>
        <taxon>Bacteroidota</taxon>
        <taxon>Chitinophagia</taxon>
        <taxon>Chitinophagales</taxon>
        <taxon>Chitinophagaceae</taxon>
        <taxon>Chitinophaga</taxon>
        <taxon>environmental samples</taxon>
    </lineage>
</organism>
<dbReference type="PANTHER" id="PTHR42732">
    <property type="entry name" value="BETA-GALACTOSIDASE"/>
    <property type="match status" value="1"/>
</dbReference>
<proteinExistence type="predicted"/>
<feature type="non-terminal residue" evidence="1">
    <location>
        <position position="1"/>
    </location>
</feature>
<dbReference type="AlphaFoldDB" id="A0A060CEP5"/>
<feature type="non-terminal residue" evidence="1">
    <location>
        <position position="146"/>
    </location>
</feature>
<protein>
    <submittedName>
        <fullName evidence="1">CAZy families GH2 protein</fullName>
    </submittedName>
</protein>
<dbReference type="InterPro" id="IPR013783">
    <property type="entry name" value="Ig-like_fold"/>
</dbReference>
<dbReference type="PANTHER" id="PTHR42732:SF1">
    <property type="entry name" value="BETA-MANNOSIDASE"/>
    <property type="match status" value="1"/>
</dbReference>
<accession>A0A060CEP5</accession>
<evidence type="ECO:0000313" key="1">
    <source>
        <dbReference type="EMBL" id="AIA91236.1"/>
    </source>
</evidence>
<dbReference type="Gene3D" id="2.60.40.10">
    <property type="entry name" value="Immunoglobulins"/>
    <property type="match status" value="1"/>
</dbReference>
<name>A0A060CEP5_9BACT</name>
<reference evidence="1" key="1">
    <citation type="journal article" date="2013" name="Environ. Microbiol.">
        <title>Seasonally variable intestinal metagenomes of the red palm weevil (Rhynchophorus ferrugineus).</title>
        <authorList>
            <person name="Jia S."/>
            <person name="Zhang X."/>
            <person name="Zhang G."/>
            <person name="Yin A."/>
            <person name="Zhang S."/>
            <person name="Li F."/>
            <person name="Wang L."/>
            <person name="Zhao D."/>
            <person name="Yun Q."/>
            <person name="Tala"/>
            <person name="Wang J."/>
            <person name="Sun G."/>
            <person name="Baabdullah M."/>
            <person name="Yu X."/>
            <person name="Hu S."/>
            <person name="Al-Mssallem I.S."/>
            <person name="Yu J."/>
        </authorList>
    </citation>
    <scope>NUCLEOTIDE SEQUENCE</scope>
</reference>
<dbReference type="InterPro" id="IPR051913">
    <property type="entry name" value="GH2_Domain-Containing"/>
</dbReference>
<sequence length="146" mass="16009">YAGAGIYRHVWLQAVSPLHIKTYGTYITTPTVDTLKADIQIVTTVVNEDKRDRTVSILHRVLDSAGRQVGKSNVEKELVASGKTLDGTVKDISLSANSAMQNYITDIANMSDTDRQTNHIYYNSSGGASLWTNTTAINGYRGITDR</sequence>
<dbReference type="EMBL" id="KF123926">
    <property type="protein sequence ID" value="AIA91236.1"/>
    <property type="molecule type" value="Genomic_DNA"/>
</dbReference>